<gene>
    <name evidence="7" type="ORF">M427DRAFT_90045</name>
</gene>
<dbReference type="PANTHER" id="PTHR13112:SF0">
    <property type="entry name" value="FI21285P1"/>
    <property type="match status" value="1"/>
</dbReference>
<evidence type="ECO:0000256" key="5">
    <source>
        <dbReference type="SAM" id="MobiDB-lite"/>
    </source>
</evidence>
<feature type="non-terminal residue" evidence="7">
    <location>
        <position position="78"/>
    </location>
</feature>
<dbReference type="GO" id="GO:0045727">
    <property type="term" value="P:positive regulation of translation"/>
    <property type="evidence" value="ECO:0007669"/>
    <property type="project" value="TreeGrafter"/>
</dbReference>
<feature type="non-terminal residue" evidence="7">
    <location>
        <position position="1"/>
    </location>
</feature>
<proteinExistence type="inferred from homology"/>
<evidence type="ECO:0000256" key="1">
    <source>
        <dbReference type="ARBA" id="ARBA00004123"/>
    </source>
</evidence>
<dbReference type="OrthoDB" id="18087at2759"/>
<evidence type="ECO:0000259" key="6">
    <source>
        <dbReference type="Pfam" id="PF03467"/>
    </source>
</evidence>
<organism evidence="7 8">
    <name type="scientific">Gonapodya prolifera (strain JEL478)</name>
    <name type="common">Monoblepharis prolifera</name>
    <dbReference type="NCBI Taxonomy" id="1344416"/>
    <lineage>
        <taxon>Eukaryota</taxon>
        <taxon>Fungi</taxon>
        <taxon>Fungi incertae sedis</taxon>
        <taxon>Chytridiomycota</taxon>
        <taxon>Chytridiomycota incertae sedis</taxon>
        <taxon>Monoblepharidomycetes</taxon>
        <taxon>Monoblepharidales</taxon>
        <taxon>Gonapodyaceae</taxon>
        <taxon>Gonapodya</taxon>
    </lineage>
</organism>
<dbReference type="Pfam" id="PF03467">
    <property type="entry name" value="Smg4_UPF3"/>
    <property type="match status" value="1"/>
</dbReference>
<keyword evidence="8" id="KW-1185">Reference proteome</keyword>
<dbReference type="EMBL" id="KQ965904">
    <property type="protein sequence ID" value="KXS08996.1"/>
    <property type="molecule type" value="Genomic_DNA"/>
</dbReference>
<evidence type="ECO:0000256" key="3">
    <source>
        <dbReference type="ARBA" id="ARBA00023161"/>
    </source>
</evidence>
<feature type="domain" description="UPF3" evidence="6">
    <location>
        <begin position="1"/>
        <end position="78"/>
    </location>
</feature>
<evidence type="ECO:0000313" key="7">
    <source>
        <dbReference type="EMBL" id="KXS08996.1"/>
    </source>
</evidence>
<dbReference type="GO" id="GO:0005737">
    <property type="term" value="C:cytoplasm"/>
    <property type="evidence" value="ECO:0007669"/>
    <property type="project" value="TreeGrafter"/>
</dbReference>
<feature type="region of interest" description="Disordered" evidence="5">
    <location>
        <begin position="44"/>
        <end position="63"/>
    </location>
</feature>
<dbReference type="STRING" id="1344416.A0A138ZWW8"/>
<dbReference type="Proteomes" id="UP000070544">
    <property type="component" value="Unassembled WGS sequence"/>
</dbReference>
<comment type="subcellular location">
    <subcellularLocation>
        <location evidence="1">Nucleus</location>
    </subcellularLocation>
</comment>
<name>A0A138ZWW8_GONPJ</name>
<evidence type="ECO:0000256" key="4">
    <source>
        <dbReference type="ARBA" id="ARBA00023242"/>
    </source>
</evidence>
<reference evidence="7 8" key="1">
    <citation type="journal article" date="2015" name="Genome Biol. Evol.">
        <title>Phylogenomic analyses indicate that early fungi evolved digesting cell walls of algal ancestors of land plants.</title>
        <authorList>
            <person name="Chang Y."/>
            <person name="Wang S."/>
            <person name="Sekimoto S."/>
            <person name="Aerts A.L."/>
            <person name="Choi C."/>
            <person name="Clum A."/>
            <person name="LaButti K.M."/>
            <person name="Lindquist E.A."/>
            <person name="Yee Ngan C."/>
            <person name="Ohm R.A."/>
            <person name="Salamov A.A."/>
            <person name="Grigoriev I.V."/>
            <person name="Spatafora J.W."/>
            <person name="Berbee M.L."/>
        </authorList>
    </citation>
    <scope>NUCLEOTIDE SEQUENCE [LARGE SCALE GENOMIC DNA]</scope>
    <source>
        <strain evidence="7 8">JEL478</strain>
    </source>
</reference>
<dbReference type="InterPro" id="IPR035979">
    <property type="entry name" value="RBD_domain_sf"/>
</dbReference>
<dbReference type="GO" id="GO:0005730">
    <property type="term" value="C:nucleolus"/>
    <property type="evidence" value="ECO:0007669"/>
    <property type="project" value="TreeGrafter"/>
</dbReference>
<dbReference type="Gene3D" id="3.30.70.330">
    <property type="match status" value="1"/>
</dbReference>
<dbReference type="InterPro" id="IPR039722">
    <property type="entry name" value="Upf3"/>
</dbReference>
<dbReference type="SUPFAM" id="SSF54928">
    <property type="entry name" value="RNA-binding domain, RBD"/>
    <property type="match status" value="1"/>
</dbReference>
<dbReference type="GO" id="GO:0000184">
    <property type="term" value="P:nuclear-transcribed mRNA catabolic process, nonsense-mediated decay"/>
    <property type="evidence" value="ECO:0007669"/>
    <property type="project" value="UniProtKB-KW"/>
</dbReference>
<dbReference type="PANTHER" id="PTHR13112">
    <property type="entry name" value="UPF3 REGULATOR OF NONSENSE TRANSCRIPTS-LIKE PROTEIN"/>
    <property type="match status" value="1"/>
</dbReference>
<dbReference type="InterPro" id="IPR005120">
    <property type="entry name" value="UPF3_dom"/>
</dbReference>
<dbReference type="InterPro" id="IPR012677">
    <property type="entry name" value="Nucleotide-bd_a/b_plait_sf"/>
</dbReference>
<sequence length="78" mass="8909">SRAYLNFTSLDALAHFASEFNGHSFIDSKGNHFRAIVEFSPFQRVPPSASSAKKPRRQDPRQNTIDRDADYLAFLEHL</sequence>
<evidence type="ECO:0000313" key="8">
    <source>
        <dbReference type="Proteomes" id="UP000070544"/>
    </source>
</evidence>
<dbReference type="CDD" id="cd12455">
    <property type="entry name" value="RRM_like_Smg4_UPF3"/>
    <property type="match status" value="1"/>
</dbReference>
<dbReference type="GO" id="GO:0003729">
    <property type="term" value="F:mRNA binding"/>
    <property type="evidence" value="ECO:0007669"/>
    <property type="project" value="TreeGrafter"/>
</dbReference>
<keyword evidence="3" id="KW-0866">Nonsense-mediated mRNA decay</keyword>
<protein>
    <submittedName>
        <fullName evidence="7">Nonsense-mediated decay UPF3</fullName>
    </submittedName>
</protein>
<comment type="similarity">
    <text evidence="2">Belongs to the RENT3 family.</text>
</comment>
<accession>A0A138ZWW8</accession>
<dbReference type="AlphaFoldDB" id="A0A138ZWW8"/>
<keyword evidence="4" id="KW-0539">Nucleus</keyword>
<evidence type="ECO:0000256" key="2">
    <source>
        <dbReference type="ARBA" id="ARBA00005991"/>
    </source>
</evidence>